<name>A0ABR2LZH3_9ASPA</name>
<organism evidence="1 2">
    <name type="scientific">Platanthera guangdongensis</name>
    <dbReference type="NCBI Taxonomy" id="2320717"/>
    <lineage>
        <taxon>Eukaryota</taxon>
        <taxon>Viridiplantae</taxon>
        <taxon>Streptophyta</taxon>
        <taxon>Embryophyta</taxon>
        <taxon>Tracheophyta</taxon>
        <taxon>Spermatophyta</taxon>
        <taxon>Magnoliopsida</taxon>
        <taxon>Liliopsida</taxon>
        <taxon>Asparagales</taxon>
        <taxon>Orchidaceae</taxon>
        <taxon>Orchidoideae</taxon>
        <taxon>Orchideae</taxon>
        <taxon>Orchidinae</taxon>
        <taxon>Platanthera</taxon>
    </lineage>
</organism>
<evidence type="ECO:0000313" key="2">
    <source>
        <dbReference type="Proteomes" id="UP001412067"/>
    </source>
</evidence>
<sequence length="165" mass="18841">MALLHAAVTEKTSTRNCLRRLQGDRLENLSERRGSRILQAPAPAAEEVVLLPATEPRRSRETLEQLYGEIAEPKLASVAFPSVEPFLLYVWGIRLTAEIRRKREMTEAKESFKIVAEEEPATWERRIRSDIDNFIPKPCELIHSSALRISSISSASLNDFMRMTY</sequence>
<reference evidence="1 2" key="1">
    <citation type="journal article" date="2022" name="Nat. Plants">
        <title>Genomes of leafy and leafless Platanthera orchids illuminate the evolution of mycoheterotrophy.</title>
        <authorList>
            <person name="Li M.H."/>
            <person name="Liu K.W."/>
            <person name="Li Z."/>
            <person name="Lu H.C."/>
            <person name="Ye Q.L."/>
            <person name="Zhang D."/>
            <person name="Wang J.Y."/>
            <person name="Li Y.F."/>
            <person name="Zhong Z.M."/>
            <person name="Liu X."/>
            <person name="Yu X."/>
            <person name="Liu D.K."/>
            <person name="Tu X.D."/>
            <person name="Liu B."/>
            <person name="Hao Y."/>
            <person name="Liao X.Y."/>
            <person name="Jiang Y.T."/>
            <person name="Sun W.H."/>
            <person name="Chen J."/>
            <person name="Chen Y.Q."/>
            <person name="Ai Y."/>
            <person name="Zhai J.W."/>
            <person name="Wu S.S."/>
            <person name="Zhou Z."/>
            <person name="Hsiao Y.Y."/>
            <person name="Wu W.L."/>
            <person name="Chen Y.Y."/>
            <person name="Lin Y.F."/>
            <person name="Hsu J.L."/>
            <person name="Li C.Y."/>
            <person name="Wang Z.W."/>
            <person name="Zhao X."/>
            <person name="Zhong W.Y."/>
            <person name="Ma X.K."/>
            <person name="Ma L."/>
            <person name="Huang J."/>
            <person name="Chen G.Z."/>
            <person name="Huang M.Z."/>
            <person name="Huang L."/>
            <person name="Peng D.H."/>
            <person name="Luo Y.B."/>
            <person name="Zou S.Q."/>
            <person name="Chen S.P."/>
            <person name="Lan S."/>
            <person name="Tsai W.C."/>
            <person name="Van de Peer Y."/>
            <person name="Liu Z.J."/>
        </authorList>
    </citation>
    <scope>NUCLEOTIDE SEQUENCE [LARGE SCALE GENOMIC DNA]</scope>
    <source>
        <strain evidence="1">Lor288</strain>
    </source>
</reference>
<dbReference type="Proteomes" id="UP001412067">
    <property type="component" value="Unassembled WGS sequence"/>
</dbReference>
<accession>A0ABR2LZH3</accession>
<gene>
    <name evidence="1" type="ORF">KSP40_PGU002502</name>
</gene>
<comment type="caution">
    <text evidence="1">The sequence shown here is derived from an EMBL/GenBank/DDBJ whole genome shotgun (WGS) entry which is preliminary data.</text>
</comment>
<keyword evidence="2" id="KW-1185">Reference proteome</keyword>
<proteinExistence type="predicted"/>
<dbReference type="EMBL" id="JBBWWR010000013">
    <property type="protein sequence ID" value="KAK8955579.1"/>
    <property type="molecule type" value="Genomic_DNA"/>
</dbReference>
<evidence type="ECO:0000313" key="1">
    <source>
        <dbReference type="EMBL" id="KAK8955579.1"/>
    </source>
</evidence>
<protein>
    <submittedName>
        <fullName evidence="1">Uncharacterized protein</fullName>
    </submittedName>
</protein>